<dbReference type="Proteomes" id="UP000596351">
    <property type="component" value="Plasmid p2"/>
</dbReference>
<reference evidence="2 3" key="1">
    <citation type="submission" date="2018-09" db="EMBL/GenBank/DDBJ databases">
        <title>Rhizobium sp. MAE2-X.</title>
        <authorList>
            <person name="Lee Y."/>
            <person name="Jeon C.O."/>
        </authorList>
    </citation>
    <scope>NUCLEOTIDE SEQUENCE [LARGE SCALE GENOMIC DNA]</scope>
    <source>
        <strain evidence="2 3">MAE2-X</strain>
        <plasmid evidence="2 3">p2</plasmid>
    </source>
</reference>
<proteinExistence type="predicted"/>
<keyword evidence="2" id="KW-0614">Plasmid</keyword>
<keyword evidence="3" id="KW-1185">Reference proteome</keyword>
<keyword evidence="1" id="KW-1133">Transmembrane helix</keyword>
<geneLocation type="plasmid" evidence="2 3">
    <name>p2</name>
</geneLocation>
<name>A0ABX7F2E1_9HYPH</name>
<keyword evidence="1" id="KW-0812">Transmembrane</keyword>
<protein>
    <submittedName>
        <fullName evidence="2">Uncharacterized protein</fullName>
    </submittedName>
</protein>
<sequence>MSNWLGLEVRPQAPTHEMVELECGGYLRSWQNTTFDAMETNPAYKSYRNCVRELFEESRRQTAEVQHWWDMAVDVVTIVAVLAFILMLWTWRNGLRR</sequence>
<evidence type="ECO:0000313" key="2">
    <source>
        <dbReference type="EMBL" id="QRF54659.1"/>
    </source>
</evidence>
<feature type="transmembrane region" description="Helical" evidence="1">
    <location>
        <begin position="71"/>
        <end position="91"/>
    </location>
</feature>
<accession>A0ABX7F2E1</accession>
<evidence type="ECO:0000313" key="3">
    <source>
        <dbReference type="Proteomes" id="UP000596351"/>
    </source>
</evidence>
<gene>
    <name evidence="2" type="ORF">D4A92_24370</name>
</gene>
<keyword evidence="1" id="KW-0472">Membrane</keyword>
<evidence type="ECO:0000256" key="1">
    <source>
        <dbReference type="SAM" id="Phobius"/>
    </source>
</evidence>
<organism evidence="2 3">
    <name type="scientific">Rhizobium rosettiformans</name>
    <dbReference type="NCBI Taxonomy" id="1368430"/>
    <lineage>
        <taxon>Bacteria</taxon>
        <taxon>Pseudomonadati</taxon>
        <taxon>Pseudomonadota</taxon>
        <taxon>Alphaproteobacteria</taxon>
        <taxon>Hyphomicrobiales</taxon>
        <taxon>Rhizobiaceae</taxon>
        <taxon>Rhizobium/Agrobacterium group</taxon>
        <taxon>Rhizobium</taxon>
    </lineage>
</organism>
<dbReference type="EMBL" id="CP032407">
    <property type="protein sequence ID" value="QRF54659.1"/>
    <property type="molecule type" value="Genomic_DNA"/>
</dbReference>